<accession>A0A9P4UML4</accession>
<dbReference type="OrthoDB" id="436519at2759"/>
<dbReference type="InterPro" id="IPR036869">
    <property type="entry name" value="J_dom_sf"/>
</dbReference>
<keyword evidence="1" id="KW-0472">Membrane</keyword>
<keyword evidence="1" id="KW-1133">Transmembrane helix</keyword>
<dbReference type="AlphaFoldDB" id="A0A9P4UML4"/>
<feature type="transmembrane region" description="Helical" evidence="1">
    <location>
        <begin position="12"/>
        <end position="32"/>
    </location>
</feature>
<dbReference type="SMART" id="SM00271">
    <property type="entry name" value="DnaJ"/>
    <property type="match status" value="1"/>
</dbReference>
<organism evidence="3 4">
    <name type="scientific">Polychaeton citri CBS 116435</name>
    <dbReference type="NCBI Taxonomy" id="1314669"/>
    <lineage>
        <taxon>Eukaryota</taxon>
        <taxon>Fungi</taxon>
        <taxon>Dikarya</taxon>
        <taxon>Ascomycota</taxon>
        <taxon>Pezizomycotina</taxon>
        <taxon>Dothideomycetes</taxon>
        <taxon>Dothideomycetidae</taxon>
        <taxon>Capnodiales</taxon>
        <taxon>Capnodiaceae</taxon>
        <taxon>Polychaeton</taxon>
    </lineage>
</organism>
<evidence type="ECO:0000313" key="4">
    <source>
        <dbReference type="Proteomes" id="UP000799441"/>
    </source>
</evidence>
<sequence length="371" mass="42586">MSYNNLLSMAGWYFLPGMATNYLQPVLYTIFIRAGDPKPQPGSARFVHDRRRIQIAIIVLYLLYTIYEADYQLRQAGDFYQDLGVGLRIDERGLQSRFRRLTVQFHPDKVSSTSEKLSMERIYVQLKLARDTLADPAKRFAYDRFGLDTLTFHAASKDTTNTNLAIRDLLTSGVQRTAAYYVASGAVLVLLSVLGYLKDGMFWRYSVMALMFVMELFVLTRPHSPWILTDLINPLLLRTGLREPYLPFQMLALLRKLAVTLFIAMGQLAPLLSDPRKQLQSGDKVPEALLQQIDVLSRQTIEEVMRMTSLELTPFLASSERGQDNDLQSLKETCKEWLMQNTLRNDPEVRMAVQNIMIRRKEEDEAQSPQV</sequence>
<dbReference type="EMBL" id="MU003791">
    <property type="protein sequence ID" value="KAF2721377.1"/>
    <property type="molecule type" value="Genomic_DNA"/>
</dbReference>
<dbReference type="InterPro" id="IPR001623">
    <property type="entry name" value="DnaJ_domain"/>
</dbReference>
<dbReference type="Gene3D" id="1.10.287.110">
    <property type="entry name" value="DnaJ domain"/>
    <property type="match status" value="1"/>
</dbReference>
<dbReference type="PRINTS" id="PR00625">
    <property type="entry name" value="JDOMAIN"/>
</dbReference>
<keyword evidence="1" id="KW-0812">Transmembrane</keyword>
<dbReference type="PROSITE" id="PS50076">
    <property type="entry name" value="DNAJ_2"/>
    <property type="match status" value="1"/>
</dbReference>
<gene>
    <name evidence="3" type="ORF">K431DRAFT_346453</name>
</gene>
<feature type="transmembrane region" description="Helical" evidence="1">
    <location>
        <begin position="53"/>
        <end position="69"/>
    </location>
</feature>
<feature type="domain" description="J" evidence="2">
    <location>
        <begin position="78"/>
        <end position="146"/>
    </location>
</feature>
<dbReference type="CDD" id="cd06257">
    <property type="entry name" value="DnaJ"/>
    <property type="match status" value="1"/>
</dbReference>
<comment type="caution">
    <text evidence="3">The sequence shown here is derived from an EMBL/GenBank/DDBJ whole genome shotgun (WGS) entry which is preliminary data.</text>
</comment>
<evidence type="ECO:0000256" key="1">
    <source>
        <dbReference type="SAM" id="Phobius"/>
    </source>
</evidence>
<dbReference type="SUPFAM" id="SSF46565">
    <property type="entry name" value="Chaperone J-domain"/>
    <property type="match status" value="1"/>
</dbReference>
<evidence type="ECO:0000313" key="3">
    <source>
        <dbReference type="EMBL" id="KAF2721377.1"/>
    </source>
</evidence>
<evidence type="ECO:0000259" key="2">
    <source>
        <dbReference type="PROSITE" id="PS50076"/>
    </source>
</evidence>
<name>A0A9P4UML4_9PEZI</name>
<reference evidence="3" key="1">
    <citation type="journal article" date="2020" name="Stud. Mycol.">
        <title>101 Dothideomycetes genomes: a test case for predicting lifestyles and emergence of pathogens.</title>
        <authorList>
            <person name="Haridas S."/>
            <person name="Albert R."/>
            <person name="Binder M."/>
            <person name="Bloem J."/>
            <person name="Labutti K."/>
            <person name="Salamov A."/>
            <person name="Andreopoulos B."/>
            <person name="Baker S."/>
            <person name="Barry K."/>
            <person name="Bills G."/>
            <person name="Bluhm B."/>
            <person name="Cannon C."/>
            <person name="Castanera R."/>
            <person name="Culley D."/>
            <person name="Daum C."/>
            <person name="Ezra D."/>
            <person name="Gonzalez J."/>
            <person name="Henrissat B."/>
            <person name="Kuo A."/>
            <person name="Liang C."/>
            <person name="Lipzen A."/>
            <person name="Lutzoni F."/>
            <person name="Magnuson J."/>
            <person name="Mondo S."/>
            <person name="Nolan M."/>
            <person name="Ohm R."/>
            <person name="Pangilinan J."/>
            <person name="Park H.-J."/>
            <person name="Ramirez L."/>
            <person name="Alfaro M."/>
            <person name="Sun H."/>
            <person name="Tritt A."/>
            <person name="Yoshinaga Y."/>
            <person name="Zwiers L.-H."/>
            <person name="Turgeon B."/>
            <person name="Goodwin S."/>
            <person name="Spatafora J."/>
            <person name="Crous P."/>
            <person name="Grigoriev I."/>
        </authorList>
    </citation>
    <scope>NUCLEOTIDE SEQUENCE</scope>
    <source>
        <strain evidence="3">CBS 116435</strain>
    </source>
</reference>
<feature type="transmembrane region" description="Helical" evidence="1">
    <location>
        <begin position="178"/>
        <end position="197"/>
    </location>
</feature>
<protein>
    <recommendedName>
        <fullName evidence="2">J domain-containing protein</fullName>
    </recommendedName>
</protein>
<dbReference type="Pfam" id="PF00226">
    <property type="entry name" value="DnaJ"/>
    <property type="match status" value="1"/>
</dbReference>
<proteinExistence type="predicted"/>
<keyword evidence="4" id="KW-1185">Reference proteome</keyword>
<dbReference type="Proteomes" id="UP000799441">
    <property type="component" value="Unassembled WGS sequence"/>
</dbReference>